<dbReference type="STRING" id="569365.A0A0D2C8Y4"/>
<dbReference type="Pfam" id="PF00067">
    <property type="entry name" value="p450"/>
    <property type="match status" value="1"/>
</dbReference>
<dbReference type="PRINTS" id="PR00385">
    <property type="entry name" value="P450"/>
</dbReference>
<proteinExistence type="predicted"/>
<dbReference type="RefSeq" id="XP_016247749.1">
    <property type="nucleotide sequence ID" value="XM_016394330.1"/>
</dbReference>
<dbReference type="InterPro" id="IPR001128">
    <property type="entry name" value="Cyt_P450"/>
</dbReference>
<dbReference type="Gene3D" id="1.10.630.10">
    <property type="entry name" value="Cytochrome P450"/>
    <property type="match status" value="1"/>
</dbReference>
<keyword evidence="3 8" id="KW-0479">Metal-binding</keyword>
<dbReference type="GO" id="GO:0016705">
    <property type="term" value="F:oxidoreductase activity, acting on paired donors, with incorporation or reduction of molecular oxygen"/>
    <property type="evidence" value="ECO:0007669"/>
    <property type="project" value="InterPro"/>
</dbReference>
<sequence length="809" mass="88205">MSDVNASCLFLPTASSPSPSQNSLTMGNSSPAARDEHQENPLPHPESRKTQKTADPNLVVWDRDDPENPMNWSTAKKVFILTQLAFLALAASLGSSIISPAESDISKEVGVGDEVVALVVSLYIVGFALGPILWAPVSEVWGRRMSMLPAMFCLGMFSIGTAVSKNTASVFVTRFFAGVFGSAPVSNVSAALGDIWPPRVRNNAMMLYAVTVIGEYLEAIIVFSSFGVSLFFLPEVYDPVLLDRKAERLRKETGNQDIYNPHEQIELDVKSIVQKQLARPLQMLCTEPQASAIAVYASFVYALLYLCPEVFPLVFQEHRHWSPVVGSLPFLGLFIGVLSATGIMGVGQSTISARSTPMVGKPCPKLVSTMAVGGVLFTVGLFWFGWAARPGIPWIVPVMATGFVGGGFLIIFGQCVTFLVDTYGKFAASAVAANTILRSMLAAGFPLLSNPMFNTLGVGPGMSLLGGIATLAIPIPFLFMNEFAADIMTMISFTEPWGFVRNSRDERGILGSWRKGLPLFGFAGRCNSFRKILSIPGIGEKFLPSATDKDGFGYLMNWADKEVSRREEKLGDGLTSDQPDFLQHCLDARMDGKPLSPVQKRAHVTLLIQAGADTTGTALGATLRFLALNPEKLKRAWEEIEAADRAGKLSDPIQYEETREYLPFFCACIKEATRLCPPADNLFGRVVGKAGKVIDGHFLPPGTEITSNAYVVQRDPVLYGPDPEAFRPERWLDSKEKAAEMELHSFVFGIGPRICLGKDVAIIELHKLLPEIIRRFDIELVTPGRFVVAGGVAYFNDFNVKLMAREETA</sequence>
<dbReference type="InterPro" id="IPR036259">
    <property type="entry name" value="MFS_trans_sf"/>
</dbReference>
<dbReference type="GO" id="GO:0004497">
    <property type="term" value="F:monooxygenase activity"/>
    <property type="evidence" value="ECO:0007669"/>
    <property type="project" value="InterPro"/>
</dbReference>
<evidence type="ECO:0000256" key="4">
    <source>
        <dbReference type="ARBA" id="ARBA00022989"/>
    </source>
</evidence>
<dbReference type="GO" id="GO:0005886">
    <property type="term" value="C:plasma membrane"/>
    <property type="evidence" value="ECO:0007669"/>
    <property type="project" value="TreeGrafter"/>
</dbReference>
<keyword evidence="6 8" id="KW-0408">Iron</keyword>
<dbReference type="SUPFAM" id="SSF48264">
    <property type="entry name" value="Cytochrome P450"/>
    <property type="match status" value="1"/>
</dbReference>
<dbReference type="GO" id="GO:0005506">
    <property type="term" value="F:iron ion binding"/>
    <property type="evidence" value="ECO:0007669"/>
    <property type="project" value="InterPro"/>
</dbReference>
<evidence type="ECO:0000313" key="12">
    <source>
        <dbReference type="EMBL" id="KIW27533.1"/>
    </source>
</evidence>
<dbReference type="InterPro" id="IPR036396">
    <property type="entry name" value="Cyt_P450_sf"/>
</dbReference>
<dbReference type="InterPro" id="IPR011701">
    <property type="entry name" value="MFS"/>
</dbReference>
<feature type="transmembrane region" description="Helical" evidence="10">
    <location>
        <begin position="366"/>
        <end position="387"/>
    </location>
</feature>
<keyword evidence="2 10" id="KW-0812">Transmembrane</keyword>
<evidence type="ECO:0000256" key="3">
    <source>
        <dbReference type="ARBA" id="ARBA00022723"/>
    </source>
</evidence>
<feature type="binding site" description="axial binding residue" evidence="8">
    <location>
        <position position="755"/>
    </location>
    <ligand>
        <name>heme</name>
        <dbReference type="ChEBI" id="CHEBI:30413"/>
    </ligand>
    <ligandPart>
        <name>Fe</name>
        <dbReference type="ChEBI" id="CHEBI:18248"/>
    </ligandPart>
</feature>
<dbReference type="GeneID" id="27346457"/>
<dbReference type="InterPro" id="IPR017972">
    <property type="entry name" value="Cyt_P450_CS"/>
</dbReference>
<dbReference type="GO" id="GO:0020037">
    <property type="term" value="F:heme binding"/>
    <property type="evidence" value="ECO:0007669"/>
    <property type="project" value="InterPro"/>
</dbReference>
<feature type="transmembrane region" description="Helical" evidence="10">
    <location>
        <begin position="460"/>
        <end position="480"/>
    </location>
</feature>
<dbReference type="PRINTS" id="PR00463">
    <property type="entry name" value="EP450I"/>
</dbReference>
<dbReference type="PROSITE" id="PS50850">
    <property type="entry name" value="MFS"/>
    <property type="match status" value="1"/>
</dbReference>
<feature type="transmembrane region" description="Helical" evidence="10">
    <location>
        <begin position="78"/>
        <end position="99"/>
    </location>
</feature>
<organism evidence="12 13">
    <name type="scientific">Cladophialophora immunda</name>
    <dbReference type="NCBI Taxonomy" id="569365"/>
    <lineage>
        <taxon>Eukaryota</taxon>
        <taxon>Fungi</taxon>
        <taxon>Dikarya</taxon>
        <taxon>Ascomycota</taxon>
        <taxon>Pezizomycotina</taxon>
        <taxon>Eurotiomycetes</taxon>
        <taxon>Chaetothyriomycetidae</taxon>
        <taxon>Chaetothyriales</taxon>
        <taxon>Herpotrichiellaceae</taxon>
        <taxon>Cladophialophora</taxon>
    </lineage>
</organism>
<keyword evidence="5" id="KW-0560">Oxidoreductase</keyword>
<evidence type="ECO:0000256" key="7">
    <source>
        <dbReference type="ARBA" id="ARBA00023136"/>
    </source>
</evidence>
<dbReference type="SUPFAM" id="SSF103473">
    <property type="entry name" value="MFS general substrate transporter"/>
    <property type="match status" value="1"/>
</dbReference>
<feature type="transmembrane region" description="Helical" evidence="10">
    <location>
        <begin position="175"/>
        <end position="195"/>
    </location>
</feature>
<evidence type="ECO:0000256" key="9">
    <source>
        <dbReference type="SAM" id="MobiDB-lite"/>
    </source>
</evidence>
<dbReference type="OrthoDB" id="3934656at2759"/>
<dbReference type="VEuPathDB" id="FungiDB:PV07_07263"/>
<feature type="region of interest" description="Disordered" evidence="9">
    <location>
        <begin position="1"/>
        <end position="56"/>
    </location>
</feature>
<keyword evidence="4 10" id="KW-1133">Transmembrane helix</keyword>
<feature type="transmembrane region" description="Helical" evidence="10">
    <location>
        <begin position="293"/>
        <end position="315"/>
    </location>
</feature>
<dbReference type="InterPro" id="IPR020846">
    <property type="entry name" value="MFS_dom"/>
</dbReference>
<dbReference type="PANTHER" id="PTHR23502:SF49">
    <property type="entry name" value="MAJOR FACILITATOR SUPERFAMILY (MFS) PROFILE DOMAIN-CONTAINING PROTEIN"/>
    <property type="match status" value="1"/>
</dbReference>
<feature type="compositionally biased region" description="Polar residues" evidence="9">
    <location>
        <begin position="13"/>
        <end position="31"/>
    </location>
</feature>
<protein>
    <recommendedName>
        <fullName evidence="11">Major facilitator superfamily (MFS) profile domain-containing protein</fullName>
    </recommendedName>
</protein>
<dbReference type="AlphaFoldDB" id="A0A0D2C8Y4"/>
<evidence type="ECO:0000313" key="13">
    <source>
        <dbReference type="Proteomes" id="UP000054466"/>
    </source>
</evidence>
<feature type="transmembrane region" description="Helical" evidence="10">
    <location>
        <begin position="394"/>
        <end position="420"/>
    </location>
</feature>
<dbReference type="PROSITE" id="PS00086">
    <property type="entry name" value="CYTOCHROME_P450"/>
    <property type="match status" value="1"/>
</dbReference>
<feature type="transmembrane region" description="Helical" evidence="10">
    <location>
        <begin position="115"/>
        <end position="134"/>
    </location>
</feature>
<evidence type="ECO:0000256" key="10">
    <source>
        <dbReference type="SAM" id="Phobius"/>
    </source>
</evidence>
<dbReference type="HOGENOM" id="CLU_348506_0_0_1"/>
<dbReference type="GO" id="GO:0022857">
    <property type="term" value="F:transmembrane transporter activity"/>
    <property type="evidence" value="ECO:0007669"/>
    <property type="project" value="InterPro"/>
</dbReference>
<accession>A0A0D2C8Y4</accession>
<reference evidence="12 13" key="1">
    <citation type="submission" date="2015-01" db="EMBL/GenBank/DDBJ databases">
        <title>The Genome Sequence of Cladophialophora immunda CBS83496.</title>
        <authorList>
            <consortium name="The Broad Institute Genomics Platform"/>
            <person name="Cuomo C."/>
            <person name="de Hoog S."/>
            <person name="Gorbushina A."/>
            <person name="Stielow B."/>
            <person name="Teixiera M."/>
            <person name="Abouelleil A."/>
            <person name="Chapman S.B."/>
            <person name="Priest M."/>
            <person name="Young S.K."/>
            <person name="Wortman J."/>
            <person name="Nusbaum C."/>
            <person name="Birren B."/>
        </authorList>
    </citation>
    <scope>NUCLEOTIDE SEQUENCE [LARGE SCALE GENOMIC DNA]</scope>
    <source>
        <strain evidence="12 13">CBS 83496</strain>
    </source>
</reference>
<dbReference type="Gene3D" id="1.20.1250.20">
    <property type="entry name" value="MFS general substrate transporter like domains"/>
    <property type="match status" value="1"/>
</dbReference>
<feature type="transmembrane region" description="Helical" evidence="10">
    <location>
        <begin position="327"/>
        <end position="346"/>
    </location>
</feature>
<evidence type="ECO:0000256" key="8">
    <source>
        <dbReference type="PIRSR" id="PIRSR602401-1"/>
    </source>
</evidence>
<feature type="compositionally biased region" description="Basic and acidic residues" evidence="9">
    <location>
        <begin position="33"/>
        <end position="49"/>
    </location>
</feature>
<feature type="domain" description="Major facilitator superfamily (MFS) profile" evidence="11">
    <location>
        <begin position="80"/>
        <end position="484"/>
    </location>
</feature>
<dbReference type="CDD" id="cd17323">
    <property type="entry name" value="MFS_Tpo1_MDR_like"/>
    <property type="match status" value="1"/>
</dbReference>
<dbReference type="InterPro" id="IPR002401">
    <property type="entry name" value="Cyt_P450_E_grp-I"/>
</dbReference>
<gene>
    <name evidence="12" type="ORF">PV07_07263</name>
</gene>
<comment type="cofactor">
    <cofactor evidence="8">
        <name>heme</name>
        <dbReference type="ChEBI" id="CHEBI:30413"/>
    </cofactor>
</comment>
<comment type="subcellular location">
    <subcellularLocation>
        <location evidence="1">Membrane</location>
        <topology evidence="1">Multi-pass membrane protein</topology>
    </subcellularLocation>
</comment>
<name>A0A0D2C8Y4_9EURO</name>
<feature type="transmembrane region" description="Helical" evidence="10">
    <location>
        <begin position="207"/>
        <end position="233"/>
    </location>
</feature>
<dbReference type="EMBL" id="KN847043">
    <property type="protein sequence ID" value="KIW27533.1"/>
    <property type="molecule type" value="Genomic_DNA"/>
</dbReference>
<evidence type="ECO:0000256" key="1">
    <source>
        <dbReference type="ARBA" id="ARBA00004141"/>
    </source>
</evidence>
<dbReference type="Pfam" id="PF07690">
    <property type="entry name" value="MFS_1"/>
    <property type="match status" value="1"/>
</dbReference>
<evidence type="ECO:0000256" key="2">
    <source>
        <dbReference type="ARBA" id="ARBA00022692"/>
    </source>
</evidence>
<dbReference type="PANTHER" id="PTHR23502">
    <property type="entry name" value="MAJOR FACILITATOR SUPERFAMILY"/>
    <property type="match status" value="1"/>
</dbReference>
<feature type="transmembrane region" description="Helical" evidence="10">
    <location>
        <begin position="426"/>
        <end position="448"/>
    </location>
</feature>
<evidence type="ECO:0000256" key="6">
    <source>
        <dbReference type="ARBA" id="ARBA00023004"/>
    </source>
</evidence>
<dbReference type="Proteomes" id="UP000054466">
    <property type="component" value="Unassembled WGS sequence"/>
</dbReference>
<keyword evidence="8" id="KW-0349">Heme</keyword>
<evidence type="ECO:0000256" key="5">
    <source>
        <dbReference type="ARBA" id="ARBA00023002"/>
    </source>
</evidence>
<keyword evidence="13" id="KW-1185">Reference proteome</keyword>
<evidence type="ECO:0000259" key="11">
    <source>
        <dbReference type="PROSITE" id="PS50850"/>
    </source>
</evidence>
<keyword evidence="7 10" id="KW-0472">Membrane</keyword>